<accession>A0A248TH58</accession>
<sequence length="377" mass="42771">MRRLLLLTLTTLLLITLTACMNKDEEETTDQPEDIVIPTQIENNIFKVKQPFEPAMARGAITANVSNNYDITEIELGLMDITSEYFSPEDHLYQSGQYIDSDLLNELLARESNDTPNGLNPKMKETKDRLEDEEKTPKIISHIHEQNYLNDKGKVVGISLAISINDYYHIRVMDDAGLVHTGEVRVNEVYKDKSYNEKYAKNIAKNVISAVRGIENVPNVPIILSIYEEAGQNEITPGQFLAHTYIDKGKQGIGSWEEVEKDQYVYPSDELNEVDKSLHDSLNYLSDDLLTYFTNLDLRLNGDINYEHDNLTNIELKIYAPGISKAELTSILNFCGTKINSIAGDHVPVSIRIINVDEELGLMIWDTENKEILTEIL</sequence>
<dbReference type="RefSeq" id="WP_095371026.1">
    <property type="nucleotide sequence ID" value="NZ_CP022983.1"/>
</dbReference>
<evidence type="ECO:0000256" key="1">
    <source>
        <dbReference type="SAM" id="MobiDB-lite"/>
    </source>
</evidence>
<feature type="chain" id="PRO_5038928341" description="CamS family sex pheromone protein" evidence="2">
    <location>
        <begin position="22"/>
        <end position="377"/>
    </location>
</feature>
<dbReference type="OrthoDB" id="9795361at2"/>
<organism evidence="3 4">
    <name type="scientific">Cytobacillus kochii</name>
    <dbReference type="NCBI Taxonomy" id="859143"/>
    <lineage>
        <taxon>Bacteria</taxon>
        <taxon>Bacillati</taxon>
        <taxon>Bacillota</taxon>
        <taxon>Bacilli</taxon>
        <taxon>Bacillales</taxon>
        <taxon>Bacillaceae</taxon>
        <taxon>Cytobacillus</taxon>
    </lineage>
</organism>
<feature type="signal peptide" evidence="2">
    <location>
        <begin position="1"/>
        <end position="21"/>
    </location>
</feature>
<gene>
    <name evidence="3" type="ORF">CKF48_08990</name>
</gene>
<dbReference type="KEGG" id="bko:CKF48_08990"/>
<evidence type="ECO:0000256" key="2">
    <source>
        <dbReference type="SAM" id="SignalP"/>
    </source>
</evidence>
<evidence type="ECO:0000313" key="4">
    <source>
        <dbReference type="Proteomes" id="UP000215137"/>
    </source>
</evidence>
<keyword evidence="2" id="KW-0732">Signal</keyword>
<reference evidence="3 4" key="1">
    <citation type="submission" date="2017-08" db="EMBL/GenBank/DDBJ databases">
        <title>Complete Genome Sequence of Bacillus kochii Oregon-R-modENCODE STRAIN BDGP4, isolated from Drosophila melanogaster gut.</title>
        <authorList>
            <person name="Wan K.H."/>
            <person name="Yu C."/>
            <person name="Park S."/>
            <person name="Hammonds A.S."/>
            <person name="Booth B.W."/>
            <person name="Celniker S.E."/>
        </authorList>
    </citation>
    <scope>NUCLEOTIDE SEQUENCE [LARGE SCALE GENOMIC DNA]</scope>
    <source>
        <strain evidence="3 4">BDGP4</strain>
    </source>
</reference>
<feature type="region of interest" description="Disordered" evidence="1">
    <location>
        <begin position="111"/>
        <end position="134"/>
    </location>
</feature>
<dbReference type="Gene3D" id="3.10.570.10">
    <property type="entry name" value="sex pheromone staph- cam373 precursor domain"/>
    <property type="match status" value="1"/>
</dbReference>
<proteinExistence type="predicted"/>
<feature type="compositionally biased region" description="Basic and acidic residues" evidence="1">
    <location>
        <begin position="122"/>
        <end position="134"/>
    </location>
</feature>
<keyword evidence="4" id="KW-1185">Reference proteome</keyword>
<evidence type="ECO:0000313" key="3">
    <source>
        <dbReference type="EMBL" id="ASV67452.1"/>
    </source>
</evidence>
<dbReference type="PROSITE" id="PS51257">
    <property type="entry name" value="PROKAR_LIPOPROTEIN"/>
    <property type="match status" value="1"/>
</dbReference>
<dbReference type="CDD" id="cd13441">
    <property type="entry name" value="CamS_repeat_1"/>
    <property type="match status" value="1"/>
</dbReference>
<protein>
    <recommendedName>
        <fullName evidence="5">CamS family sex pheromone protein</fullName>
    </recommendedName>
</protein>
<evidence type="ECO:0008006" key="5">
    <source>
        <dbReference type="Google" id="ProtNLM"/>
    </source>
</evidence>
<dbReference type="Proteomes" id="UP000215137">
    <property type="component" value="Chromosome"/>
</dbReference>
<dbReference type="Pfam" id="PF07537">
    <property type="entry name" value="CamS"/>
    <property type="match status" value="1"/>
</dbReference>
<dbReference type="AlphaFoldDB" id="A0A248TH58"/>
<dbReference type="InterPro" id="IPR011426">
    <property type="entry name" value="CamS"/>
</dbReference>
<name>A0A248TH58_9BACI</name>
<dbReference type="EMBL" id="CP022983">
    <property type="protein sequence ID" value="ASV67452.1"/>
    <property type="molecule type" value="Genomic_DNA"/>
</dbReference>
<dbReference type="PIRSF" id="PIRSF012509">
    <property type="entry name" value="CamS"/>
    <property type="match status" value="1"/>
</dbReference>